<comment type="caution">
    <text evidence="1">The sequence shown here is derived from an EMBL/GenBank/DDBJ whole genome shotgun (WGS) entry which is preliminary data.</text>
</comment>
<dbReference type="EMBL" id="VSRR010000365">
    <property type="protein sequence ID" value="MPC14604.1"/>
    <property type="molecule type" value="Genomic_DNA"/>
</dbReference>
<evidence type="ECO:0000313" key="1">
    <source>
        <dbReference type="EMBL" id="MPC14604.1"/>
    </source>
</evidence>
<organism evidence="1 2">
    <name type="scientific">Portunus trituberculatus</name>
    <name type="common">Swimming crab</name>
    <name type="synonym">Neptunus trituberculatus</name>
    <dbReference type="NCBI Taxonomy" id="210409"/>
    <lineage>
        <taxon>Eukaryota</taxon>
        <taxon>Metazoa</taxon>
        <taxon>Ecdysozoa</taxon>
        <taxon>Arthropoda</taxon>
        <taxon>Crustacea</taxon>
        <taxon>Multicrustacea</taxon>
        <taxon>Malacostraca</taxon>
        <taxon>Eumalacostraca</taxon>
        <taxon>Eucarida</taxon>
        <taxon>Decapoda</taxon>
        <taxon>Pleocyemata</taxon>
        <taxon>Brachyura</taxon>
        <taxon>Eubrachyura</taxon>
        <taxon>Portunoidea</taxon>
        <taxon>Portunidae</taxon>
        <taxon>Portuninae</taxon>
        <taxon>Portunus</taxon>
    </lineage>
</organism>
<evidence type="ECO:0000313" key="2">
    <source>
        <dbReference type="Proteomes" id="UP000324222"/>
    </source>
</evidence>
<protein>
    <submittedName>
        <fullName evidence="1">Uncharacterized protein</fullName>
    </submittedName>
</protein>
<name>A0A5B7D0Z9_PORTR</name>
<reference evidence="1 2" key="1">
    <citation type="submission" date="2019-05" db="EMBL/GenBank/DDBJ databases">
        <title>Another draft genome of Portunus trituberculatus and its Hox gene families provides insights of decapod evolution.</title>
        <authorList>
            <person name="Jeong J.-H."/>
            <person name="Song I."/>
            <person name="Kim S."/>
            <person name="Choi T."/>
            <person name="Kim D."/>
            <person name="Ryu S."/>
            <person name="Kim W."/>
        </authorList>
    </citation>
    <scope>NUCLEOTIDE SEQUENCE [LARGE SCALE GENOMIC DNA]</scope>
    <source>
        <tissue evidence="1">Muscle</tissue>
    </source>
</reference>
<gene>
    <name evidence="1" type="ORF">E2C01_007372</name>
</gene>
<dbReference type="Proteomes" id="UP000324222">
    <property type="component" value="Unassembled WGS sequence"/>
</dbReference>
<sequence length="208" mass="23412">MKEKLFTDGAAEDVGHHAAGPQVLRSQDGRPLVLHTRQTVPEGASPVPYPRLLSSDAHYVTLEEVRVVHRLGCQWDGGRGHHRRHRRCHKYKTKPEERDYPCWNRENKRLRCLVHEALACLVQASKVVDHLDVGVQDDGQGSLHSFQIIEVFLRHGLAGSQAVLEDLAGRGVKLQSLHEVNEKLIVDDSHKGLIESWLQPLGSFQALE</sequence>
<dbReference type="AlphaFoldDB" id="A0A5B7D0Z9"/>
<keyword evidence="2" id="KW-1185">Reference proteome</keyword>
<proteinExistence type="predicted"/>
<accession>A0A5B7D0Z9</accession>